<feature type="transmembrane region" description="Helical" evidence="1">
    <location>
        <begin position="87"/>
        <end position="107"/>
    </location>
</feature>
<name>A0A366CX16_9GAMM</name>
<comment type="caution">
    <text evidence="2">The sequence shown here is derived from an EMBL/GenBank/DDBJ whole genome shotgun (WGS) entry which is preliminary data.</text>
</comment>
<dbReference type="AlphaFoldDB" id="A0A366CX16"/>
<keyword evidence="1" id="KW-0812">Transmembrane</keyword>
<keyword evidence="1" id="KW-1133">Transmembrane helix</keyword>
<proteinExistence type="predicted"/>
<protein>
    <submittedName>
        <fullName evidence="2">Uncharacterized protein</fullName>
    </submittedName>
</protein>
<dbReference type="Proteomes" id="UP000252086">
    <property type="component" value="Unassembled WGS sequence"/>
</dbReference>
<accession>A0A366CX16</accession>
<organism evidence="2 3">
    <name type="scientific">Marinomonas aquiplantarum</name>
    <dbReference type="NCBI Taxonomy" id="491951"/>
    <lineage>
        <taxon>Bacteria</taxon>
        <taxon>Pseudomonadati</taxon>
        <taxon>Pseudomonadota</taxon>
        <taxon>Gammaproteobacteria</taxon>
        <taxon>Oceanospirillales</taxon>
        <taxon>Oceanospirillaceae</taxon>
        <taxon>Marinomonas</taxon>
    </lineage>
</organism>
<evidence type="ECO:0000256" key="1">
    <source>
        <dbReference type="SAM" id="Phobius"/>
    </source>
</evidence>
<evidence type="ECO:0000313" key="2">
    <source>
        <dbReference type="EMBL" id="RBO82382.1"/>
    </source>
</evidence>
<keyword evidence="3" id="KW-1185">Reference proteome</keyword>
<keyword evidence="1" id="KW-0472">Membrane</keyword>
<feature type="transmembrane region" description="Helical" evidence="1">
    <location>
        <begin position="48"/>
        <end position="67"/>
    </location>
</feature>
<dbReference type="OrthoDB" id="7041884at2"/>
<gene>
    <name evidence="2" type="ORF">DFP76_106210</name>
</gene>
<evidence type="ECO:0000313" key="3">
    <source>
        <dbReference type="Proteomes" id="UP000252086"/>
    </source>
</evidence>
<dbReference type="EMBL" id="QNRF01000006">
    <property type="protein sequence ID" value="RBO82382.1"/>
    <property type="molecule type" value="Genomic_DNA"/>
</dbReference>
<reference evidence="2 3" key="1">
    <citation type="submission" date="2018-06" db="EMBL/GenBank/DDBJ databases">
        <title>Genomic Encyclopedia of Type Strains, Phase III (KMG-III): the genomes of soil and plant-associated and newly described type strains.</title>
        <authorList>
            <person name="Whitman W."/>
        </authorList>
    </citation>
    <scope>NUCLEOTIDE SEQUENCE [LARGE SCALE GENOMIC DNA]</scope>
    <source>
        <strain evidence="2 3">CECT 7732</strain>
    </source>
</reference>
<dbReference type="RefSeq" id="WP_113875040.1">
    <property type="nucleotide sequence ID" value="NZ_QNRF01000006.1"/>
</dbReference>
<sequence length="129" mass="14062">MSSRIENQQISETIPVHGLISGASIGTWQADYPLTALDFEHIKNGKPVTFNWANSILLATVGFGFNILGKGATTLAGVEQQIYIGEWIALGAGVAISIILYIVGLALPNDRKRVMKEIKEHFNTAPKQR</sequence>